<comment type="caution">
    <text evidence="3">The sequence shown here is derived from an EMBL/GenBank/DDBJ whole genome shotgun (WGS) entry which is preliminary data.</text>
</comment>
<keyword evidence="1" id="KW-0472">Membrane</keyword>
<feature type="transmembrane region" description="Helical" evidence="1">
    <location>
        <begin position="36"/>
        <end position="63"/>
    </location>
</feature>
<dbReference type="EMBL" id="RZHF01000022">
    <property type="protein sequence ID" value="RUR29926.1"/>
    <property type="molecule type" value="Genomic_DNA"/>
</dbReference>
<feature type="transmembrane region" description="Helical" evidence="1">
    <location>
        <begin position="124"/>
        <end position="141"/>
    </location>
</feature>
<sequence>MAEDADQADRSAKPDSAQLMSENMKKNVRSFGGPEWFWSPVAAALTTLLIGGVALVAGQPWLFPSLGPSIYLHMHKPNLESARLYNTVVGHATGVAAGAVGVLLTGASQDPSVLSSQTMALSRVGASAIAMGVCLFIQQLLKASHPPAAATALLIALGGFKLIPSDILAIAVGVGLIALVGEPLRRARVGILFGGKRNQ</sequence>
<feature type="domain" description="HPP transmembrane region" evidence="2">
    <location>
        <begin position="35"/>
        <end position="180"/>
    </location>
</feature>
<feature type="transmembrane region" description="Helical" evidence="1">
    <location>
        <begin position="153"/>
        <end position="180"/>
    </location>
</feature>
<dbReference type="Pfam" id="PF04982">
    <property type="entry name" value="TM_HPP"/>
    <property type="match status" value="1"/>
</dbReference>
<feature type="transmembrane region" description="Helical" evidence="1">
    <location>
        <begin position="84"/>
        <end position="104"/>
    </location>
</feature>
<keyword evidence="1" id="KW-1133">Transmembrane helix</keyword>
<gene>
    <name evidence="3" type="ORF">ELY38_14975</name>
</gene>
<evidence type="ECO:0000256" key="1">
    <source>
        <dbReference type="SAM" id="Phobius"/>
    </source>
</evidence>
<keyword evidence="1" id="KW-0812">Transmembrane</keyword>
<evidence type="ECO:0000313" key="4">
    <source>
        <dbReference type="Proteomes" id="UP000287023"/>
    </source>
</evidence>
<evidence type="ECO:0000313" key="3">
    <source>
        <dbReference type="EMBL" id="RUR29926.1"/>
    </source>
</evidence>
<reference evidence="3 4" key="1">
    <citation type="submission" date="2018-12" db="EMBL/GenBank/DDBJ databases">
        <title>three novel Halomonas strain isolated from plants.</title>
        <authorList>
            <person name="Sun C."/>
        </authorList>
    </citation>
    <scope>NUCLEOTIDE SEQUENCE [LARGE SCALE GENOMIC DNA]</scope>
    <source>
        <strain evidence="3 4">JCM 18142</strain>
    </source>
</reference>
<evidence type="ECO:0000259" key="2">
    <source>
        <dbReference type="Pfam" id="PF04982"/>
    </source>
</evidence>
<protein>
    <submittedName>
        <fullName evidence="3">HPP family protein</fullName>
    </submittedName>
</protein>
<name>A0A3S0Y1L3_9GAMM</name>
<dbReference type="Proteomes" id="UP000287023">
    <property type="component" value="Unassembled WGS sequence"/>
</dbReference>
<proteinExistence type="predicted"/>
<dbReference type="AlphaFoldDB" id="A0A3S0Y1L3"/>
<keyword evidence="4" id="KW-1185">Reference proteome</keyword>
<organism evidence="3 4">
    <name type="scientific">Vreelandella nanhaiensis</name>
    <dbReference type="NCBI Taxonomy" id="1258546"/>
    <lineage>
        <taxon>Bacteria</taxon>
        <taxon>Pseudomonadati</taxon>
        <taxon>Pseudomonadota</taxon>
        <taxon>Gammaproteobacteria</taxon>
        <taxon>Oceanospirillales</taxon>
        <taxon>Halomonadaceae</taxon>
        <taxon>Vreelandella</taxon>
    </lineage>
</organism>
<dbReference type="InterPro" id="IPR058581">
    <property type="entry name" value="TM_HPP"/>
</dbReference>
<accession>A0A3S0Y1L3</accession>